<dbReference type="Pfam" id="PF00385">
    <property type="entry name" value="Chromo"/>
    <property type="match status" value="1"/>
</dbReference>
<evidence type="ECO:0000256" key="4">
    <source>
        <dbReference type="SAM" id="MobiDB-lite"/>
    </source>
</evidence>
<feature type="repeat" description="ANK" evidence="3">
    <location>
        <begin position="235"/>
        <end position="267"/>
    </location>
</feature>
<feature type="region of interest" description="Disordered" evidence="4">
    <location>
        <begin position="70"/>
        <end position="125"/>
    </location>
</feature>
<feature type="domain" description="Chromo" evidence="5">
    <location>
        <begin position="21"/>
        <end position="80"/>
    </location>
</feature>
<organism evidence="6 7">
    <name type="scientific">Macrostomum lignano</name>
    <dbReference type="NCBI Taxonomy" id="282301"/>
    <lineage>
        <taxon>Eukaryota</taxon>
        <taxon>Metazoa</taxon>
        <taxon>Spiralia</taxon>
        <taxon>Lophotrochozoa</taxon>
        <taxon>Platyhelminthes</taxon>
        <taxon>Rhabditophora</taxon>
        <taxon>Macrostomorpha</taxon>
        <taxon>Macrostomida</taxon>
        <taxon>Macrostomidae</taxon>
        <taxon>Macrostomum</taxon>
    </lineage>
</organism>
<dbReference type="EMBL" id="NIVC01000023">
    <property type="protein sequence ID" value="PAA93641.1"/>
    <property type="molecule type" value="Genomic_DNA"/>
</dbReference>
<dbReference type="InterPro" id="IPR017984">
    <property type="entry name" value="Chromo_dom_subgr"/>
</dbReference>
<sequence length="469" mass="50417">MDQPSVAAGDWPAANEHENEYEVEKILRVKGRGHTMRYLIKWKGFGDDWNTWEPRSNLIGCEAALQAFTSEQRQKKRQQKRKNKKQPQAAEAPQTAVDFPKKDQQQQQQEQQERQNSQSDSQGLFNKFRSASDSSTFTAVASHPAVNDSAASLTNLYYKSGGELDRFLDSLPALDHCPTVASLPDCLSSSPSKASSRLIAAVEANSLGDLIRLLHSPASSAAGACDLNWADEARNGETALTAALRQGNVAAVRLLLQHGCAVNAWCQLPAASALSASSSGDAAGHRTAAGNDQQQQLFKDPMVVARSCPLAGELLCLLQRHCDAVSQALADCAQSALGSSARLLAPVGRLHILPRPGLSVQFDIADRLPSLPCVLLLGNAVFNTGAEATAAPLVRLRGRCSVREVWLNNVRQMPLSQAGCFICTCAPLRVGSNTVGLVPSASFRLPADGRFRLLVRAYEVKLLTESGAA</sequence>
<feature type="compositionally biased region" description="Basic residues" evidence="4">
    <location>
        <begin position="74"/>
        <end position="85"/>
    </location>
</feature>
<dbReference type="InterPro" id="IPR023780">
    <property type="entry name" value="Chromo_domain"/>
</dbReference>
<evidence type="ECO:0000259" key="5">
    <source>
        <dbReference type="PROSITE" id="PS50013"/>
    </source>
</evidence>
<dbReference type="Gene3D" id="1.25.40.20">
    <property type="entry name" value="Ankyrin repeat-containing domain"/>
    <property type="match status" value="1"/>
</dbReference>
<dbReference type="SMART" id="SM00298">
    <property type="entry name" value="CHROMO"/>
    <property type="match status" value="1"/>
</dbReference>
<evidence type="ECO:0000256" key="3">
    <source>
        <dbReference type="PROSITE-ProRule" id="PRU00023"/>
    </source>
</evidence>
<dbReference type="PROSITE" id="PS00598">
    <property type="entry name" value="CHROMO_1"/>
    <property type="match status" value="1"/>
</dbReference>
<dbReference type="OrthoDB" id="1918685at2759"/>
<keyword evidence="7" id="KW-1185">Reference proteome</keyword>
<gene>
    <name evidence="6" type="ORF">BOX15_Mlig032405g1</name>
</gene>
<feature type="compositionally biased region" description="Low complexity" evidence="4">
    <location>
        <begin position="105"/>
        <end position="122"/>
    </location>
</feature>
<dbReference type="PANTHER" id="PTHR22812">
    <property type="entry name" value="CHROMOBOX PROTEIN"/>
    <property type="match status" value="1"/>
</dbReference>
<dbReference type="Gene3D" id="2.40.50.40">
    <property type="match status" value="1"/>
</dbReference>
<evidence type="ECO:0000313" key="6">
    <source>
        <dbReference type="EMBL" id="PAA93641.1"/>
    </source>
</evidence>
<dbReference type="InterPro" id="IPR000953">
    <property type="entry name" value="Chromo/chromo_shadow_dom"/>
</dbReference>
<dbReference type="InterPro" id="IPR023779">
    <property type="entry name" value="Chromodomain_CS"/>
</dbReference>
<dbReference type="GO" id="GO:0005634">
    <property type="term" value="C:nucleus"/>
    <property type="evidence" value="ECO:0007669"/>
    <property type="project" value="UniProtKB-SubCell"/>
</dbReference>
<accession>A0A267H5R4</accession>
<dbReference type="InterPro" id="IPR016197">
    <property type="entry name" value="Chromo-like_dom_sf"/>
</dbReference>
<dbReference type="CDD" id="cd00024">
    <property type="entry name" value="CD_CSD"/>
    <property type="match status" value="1"/>
</dbReference>
<reference evidence="6 7" key="1">
    <citation type="submission" date="2017-06" db="EMBL/GenBank/DDBJ databases">
        <title>A platform for efficient transgenesis in Macrostomum lignano, a flatworm model organism for stem cell research.</title>
        <authorList>
            <person name="Berezikov E."/>
        </authorList>
    </citation>
    <scope>NUCLEOTIDE SEQUENCE [LARGE SCALE GENOMIC DNA]</scope>
    <source>
        <strain evidence="6">DV1</strain>
        <tissue evidence="6">Whole organism</tissue>
    </source>
</reference>
<keyword evidence="2" id="KW-0539">Nucleus</keyword>
<name>A0A267H5R4_9PLAT</name>
<dbReference type="SUPFAM" id="SSF54160">
    <property type="entry name" value="Chromo domain-like"/>
    <property type="match status" value="1"/>
</dbReference>
<dbReference type="InterPro" id="IPR051219">
    <property type="entry name" value="Heterochromatin_chromo-domain"/>
</dbReference>
<dbReference type="InterPro" id="IPR036770">
    <property type="entry name" value="Ankyrin_rpt-contain_sf"/>
</dbReference>
<keyword evidence="3" id="KW-0040">ANK repeat</keyword>
<dbReference type="Pfam" id="PF12796">
    <property type="entry name" value="Ank_2"/>
    <property type="match status" value="1"/>
</dbReference>
<dbReference type="PROSITE" id="PS50088">
    <property type="entry name" value="ANK_REPEAT"/>
    <property type="match status" value="1"/>
</dbReference>
<comment type="caution">
    <text evidence="6">The sequence shown here is derived from an EMBL/GenBank/DDBJ whole genome shotgun (WGS) entry which is preliminary data.</text>
</comment>
<dbReference type="Proteomes" id="UP000215902">
    <property type="component" value="Unassembled WGS sequence"/>
</dbReference>
<evidence type="ECO:0000313" key="7">
    <source>
        <dbReference type="Proteomes" id="UP000215902"/>
    </source>
</evidence>
<dbReference type="STRING" id="282301.A0A267H5R4"/>
<dbReference type="PROSITE" id="PS50297">
    <property type="entry name" value="ANK_REP_REGION"/>
    <property type="match status" value="1"/>
</dbReference>
<dbReference type="SMART" id="SM00248">
    <property type="entry name" value="ANK"/>
    <property type="match status" value="1"/>
</dbReference>
<dbReference type="AlphaFoldDB" id="A0A267H5R4"/>
<protein>
    <recommendedName>
        <fullName evidence="5">Chromo domain-containing protein</fullName>
    </recommendedName>
</protein>
<comment type="subcellular location">
    <subcellularLocation>
        <location evidence="1">Nucleus</location>
    </subcellularLocation>
</comment>
<evidence type="ECO:0000256" key="1">
    <source>
        <dbReference type="ARBA" id="ARBA00004123"/>
    </source>
</evidence>
<proteinExistence type="predicted"/>
<dbReference type="PROSITE" id="PS50013">
    <property type="entry name" value="CHROMO_2"/>
    <property type="match status" value="1"/>
</dbReference>
<dbReference type="SUPFAM" id="SSF48403">
    <property type="entry name" value="Ankyrin repeat"/>
    <property type="match status" value="1"/>
</dbReference>
<dbReference type="PRINTS" id="PR00504">
    <property type="entry name" value="CHROMODOMAIN"/>
</dbReference>
<evidence type="ECO:0000256" key="2">
    <source>
        <dbReference type="ARBA" id="ARBA00023242"/>
    </source>
</evidence>
<dbReference type="InterPro" id="IPR002110">
    <property type="entry name" value="Ankyrin_rpt"/>
</dbReference>